<organism evidence="1 2">
    <name type="scientific">Boseongicola aestuarii</name>
    <dbReference type="NCBI Taxonomy" id="1470561"/>
    <lineage>
        <taxon>Bacteria</taxon>
        <taxon>Pseudomonadati</taxon>
        <taxon>Pseudomonadota</taxon>
        <taxon>Alphaproteobacteria</taxon>
        <taxon>Rhodobacterales</taxon>
        <taxon>Paracoccaceae</taxon>
        <taxon>Boseongicola</taxon>
    </lineage>
</organism>
<name>A0A238J712_9RHOB</name>
<sequence length="55" mass="6106">MLCQIGPLELPLRGSRNQFLQGQQSSTIAIKTGTEKHNTQNSFIPIADIRAYCSE</sequence>
<evidence type="ECO:0000313" key="2">
    <source>
        <dbReference type="Proteomes" id="UP000201838"/>
    </source>
</evidence>
<keyword evidence="2" id="KW-1185">Reference proteome</keyword>
<evidence type="ECO:0000313" key="1">
    <source>
        <dbReference type="EMBL" id="SMX25654.1"/>
    </source>
</evidence>
<dbReference type="AlphaFoldDB" id="A0A238J712"/>
<reference evidence="1 2" key="1">
    <citation type="submission" date="2017-05" db="EMBL/GenBank/DDBJ databases">
        <authorList>
            <person name="Song R."/>
            <person name="Chenine A.L."/>
            <person name="Ruprecht R.M."/>
        </authorList>
    </citation>
    <scope>NUCLEOTIDE SEQUENCE [LARGE SCALE GENOMIC DNA]</scope>
    <source>
        <strain evidence="1 2">CECT 8489</strain>
    </source>
</reference>
<protein>
    <submittedName>
        <fullName evidence="1">Uncharacterized protein</fullName>
    </submittedName>
</protein>
<dbReference type="Proteomes" id="UP000201838">
    <property type="component" value="Unassembled WGS sequence"/>
</dbReference>
<proteinExistence type="predicted"/>
<gene>
    <name evidence="1" type="ORF">BOA8489_03798</name>
</gene>
<dbReference type="EMBL" id="FXXQ01000022">
    <property type="protein sequence ID" value="SMX25654.1"/>
    <property type="molecule type" value="Genomic_DNA"/>
</dbReference>
<accession>A0A238J712</accession>